<dbReference type="GO" id="GO:0000271">
    <property type="term" value="P:polysaccharide biosynthetic process"/>
    <property type="evidence" value="ECO:0007669"/>
    <property type="project" value="TreeGrafter"/>
</dbReference>
<feature type="transmembrane region" description="Helical" evidence="1">
    <location>
        <begin position="90"/>
        <end position="109"/>
    </location>
</feature>
<accession>A0A840ZUF8</accession>
<keyword evidence="1" id="KW-0472">Membrane</keyword>
<evidence type="ECO:0000256" key="1">
    <source>
        <dbReference type="SAM" id="Phobius"/>
    </source>
</evidence>
<dbReference type="AlphaFoldDB" id="A0A840ZUF8"/>
<sequence length="356" mass="37636">MRAAPVHSDPAPLWVSLQYLRAVAALLVVAYHLHHSLQRLGYDGGWPDWTQRGVDVFFVISGVVMWLTTRGRPIGPLAFYRRRILRIVPLYYLLTTLVSLTLIAVPAAVQSGRFDGLHILGSYLFLPLRHPVLGTPVPVLVPGWTLNCEMVFYAVFGLTLLLREGLRIPATMTALALIVLAGAQAPDDSAAAALYGSSIMLEFGLGLALGAFIGGGRSLPTPYAWAVLGLGTLALAVAPEAPRFLTAGLPACAIVAGALSLERRGHMPTLPPLLLIGDASYALYLSHGIVLSACTQFALKAGLGPSAWLSVVFAVASLCAVTVSAVALYRCVERPLLRRLAPAPAVASSAVPAASH</sequence>
<feature type="domain" description="Acyltransferase 3" evidence="2">
    <location>
        <begin position="15"/>
        <end position="330"/>
    </location>
</feature>
<evidence type="ECO:0000313" key="4">
    <source>
        <dbReference type="Proteomes" id="UP000583454"/>
    </source>
</evidence>
<organism evidence="3 4">
    <name type="scientific">Methylorubrum rhodinum</name>
    <dbReference type="NCBI Taxonomy" id="29428"/>
    <lineage>
        <taxon>Bacteria</taxon>
        <taxon>Pseudomonadati</taxon>
        <taxon>Pseudomonadota</taxon>
        <taxon>Alphaproteobacteria</taxon>
        <taxon>Hyphomicrobiales</taxon>
        <taxon>Methylobacteriaceae</taxon>
        <taxon>Methylorubrum</taxon>
    </lineage>
</organism>
<feature type="transmembrane region" description="Helical" evidence="1">
    <location>
        <begin position="221"/>
        <end position="238"/>
    </location>
</feature>
<feature type="transmembrane region" description="Helical" evidence="1">
    <location>
        <begin position="273"/>
        <end position="299"/>
    </location>
</feature>
<dbReference type="PANTHER" id="PTHR23028">
    <property type="entry name" value="ACETYLTRANSFERASE"/>
    <property type="match status" value="1"/>
</dbReference>
<dbReference type="GO" id="GO:0016747">
    <property type="term" value="F:acyltransferase activity, transferring groups other than amino-acyl groups"/>
    <property type="evidence" value="ECO:0007669"/>
    <property type="project" value="InterPro"/>
</dbReference>
<dbReference type="RefSeq" id="WP_183574055.1">
    <property type="nucleotide sequence ID" value="NZ_JACHOP010000040.1"/>
</dbReference>
<feature type="transmembrane region" description="Helical" evidence="1">
    <location>
        <begin position="139"/>
        <end position="161"/>
    </location>
</feature>
<feature type="transmembrane region" description="Helical" evidence="1">
    <location>
        <begin position="305"/>
        <end position="329"/>
    </location>
</feature>
<dbReference type="EMBL" id="JACHOP010000040">
    <property type="protein sequence ID" value="MBB5760263.1"/>
    <property type="molecule type" value="Genomic_DNA"/>
</dbReference>
<gene>
    <name evidence="3" type="ORF">HNR00_005012</name>
</gene>
<dbReference type="InterPro" id="IPR002656">
    <property type="entry name" value="Acyl_transf_3_dom"/>
</dbReference>
<reference evidence="3 4" key="1">
    <citation type="submission" date="2020-08" db="EMBL/GenBank/DDBJ databases">
        <title>Genomic Encyclopedia of Type Strains, Phase IV (KMG-IV): sequencing the most valuable type-strain genomes for metagenomic binning, comparative biology and taxonomic classification.</title>
        <authorList>
            <person name="Goeker M."/>
        </authorList>
    </citation>
    <scope>NUCLEOTIDE SEQUENCE [LARGE SCALE GENOMIC DNA]</scope>
    <source>
        <strain evidence="3 4">DSM 2163</strain>
    </source>
</reference>
<name>A0A840ZUF8_9HYPH</name>
<protein>
    <submittedName>
        <fullName evidence="3">Peptidoglycan/LPS O-acetylase OafA/YrhL</fullName>
    </submittedName>
</protein>
<keyword evidence="1" id="KW-1133">Transmembrane helix</keyword>
<feature type="transmembrane region" description="Helical" evidence="1">
    <location>
        <begin position="12"/>
        <end position="33"/>
    </location>
</feature>
<feature type="transmembrane region" description="Helical" evidence="1">
    <location>
        <begin position="244"/>
        <end position="261"/>
    </location>
</feature>
<comment type="caution">
    <text evidence="3">The sequence shown here is derived from an EMBL/GenBank/DDBJ whole genome shotgun (WGS) entry which is preliminary data.</text>
</comment>
<proteinExistence type="predicted"/>
<evidence type="ECO:0000313" key="3">
    <source>
        <dbReference type="EMBL" id="MBB5760263.1"/>
    </source>
</evidence>
<keyword evidence="4" id="KW-1185">Reference proteome</keyword>
<evidence type="ECO:0000259" key="2">
    <source>
        <dbReference type="Pfam" id="PF01757"/>
    </source>
</evidence>
<dbReference type="Proteomes" id="UP000583454">
    <property type="component" value="Unassembled WGS sequence"/>
</dbReference>
<feature type="transmembrane region" description="Helical" evidence="1">
    <location>
        <begin position="192"/>
        <end position="214"/>
    </location>
</feature>
<dbReference type="GO" id="GO:0016020">
    <property type="term" value="C:membrane"/>
    <property type="evidence" value="ECO:0007669"/>
    <property type="project" value="TreeGrafter"/>
</dbReference>
<feature type="transmembrane region" description="Helical" evidence="1">
    <location>
        <begin position="53"/>
        <end position="69"/>
    </location>
</feature>
<dbReference type="Pfam" id="PF01757">
    <property type="entry name" value="Acyl_transf_3"/>
    <property type="match status" value="1"/>
</dbReference>
<dbReference type="InterPro" id="IPR050879">
    <property type="entry name" value="Acyltransferase_3"/>
</dbReference>
<feature type="transmembrane region" description="Helical" evidence="1">
    <location>
        <begin position="168"/>
        <end position="186"/>
    </location>
</feature>
<dbReference type="PANTHER" id="PTHR23028:SF131">
    <property type="entry name" value="BLR2367 PROTEIN"/>
    <property type="match status" value="1"/>
</dbReference>
<keyword evidence="1" id="KW-0812">Transmembrane</keyword>